<evidence type="ECO:0000256" key="8">
    <source>
        <dbReference type="ARBA" id="ARBA00022989"/>
    </source>
</evidence>
<keyword evidence="13 14" id="KW-0676">Redox-active center</keyword>
<evidence type="ECO:0000313" key="16">
    <source>
        <dbReference type="EMBL" id="ROO26571.1"/>
    </source>
</evidence>
<organism evidence="16 17">
    <name type="scientific">Salinisphaera japonica YTM-1</name>
    <dbReference type="NCBI Taxonomy" id="1209778"/>
    <lineage>
        <taxon>Bacteria</taxon>
        <taxon>Pseudomonadati</taxon>
        <taxon>Pseudomonadota</taxon>
        <taxon>Gammaproteobacteria</taxon>
        <taxon>Salinisphaerales</taxon>
        <taxon>Salinisphaeraceae</taxon>
        <taxon>Salinisphaera</taxon>
    </lineage>
</organism>
<name>A0A423PM45_9GAMM</name>
<keyword evidence="4 14" id="KW-1003">Cell membrane</keyword>
<evidence type="ECO:0000256" key="4">
    <source>
        <dbReference type="ARBA" id="ARBA00022475"/>
    </source>
</evidence>
<dbReference type="GO" id="GO:0005886">
    <property type="term" value="C:plasma membrane"/>
    <property type="evidence" value="ECO:0007669"/>
    <property type="project" value="UniProtKB-SubCell"/>
</dbReference>
<feature type="topological domain" description="Cytoplasmic" evidence="14">
    <location>
        <begin position="1"/>
        <end position="6"/>
    </location>
</feature>
<dbReference type="Pfam" id="PF02600">
    <property type="entry name" value="DsbB"/>
    <property type="match status" value="1"/>
</dbReference>
<evidence type="ECO:0000256" key="15">
    <source>
        <dbReference type="SAM" id="Phobius"/>
    </source>
</evidence>
<evidence type="ECO:0000256" key="14">
    <source>
        <dbReference type="HAMAP-Rule" id="MF_00286"/>
    </source>
</evidence>
<keyword evidence="10 14" id="KW-0472">Membrane</keyword>
<dbReference type="AlphaFoldDB" id="A0A423PM45"/>
<evidence type="ECO:0000256" key="13">
    <source>
        <dbReference type="ARBA" id="ARBA00023284"/>
    </source>
</evidence>
<feature type="topological domain" description="Periplasmic" evidence="14">
    <location>
        <begin position="24"/>
        <end position="41"/>
    </location>
</feature>
<evidence type="ECO:0000256" key="11">
    <source>
        <dbReference type="ARBA" id="ARBA00023157"/>
    </source>
</evidence>
<keyword evidence="11 14" id="KW-1015">Disulfide bond</keyword>
<accession>A0A423PM45</accession>
<keyword evidence="5" id="KW-0997">Cell inner membrane</keyword>
<dbReference type="PANTHER" id="PTHR36570:SF3">
    <property type="entry name" value="DISULFIDE BOND FORMATION PROTEIN B"/>
    <property type="match status" value="1"/>
</dbReference>
<feature type="disulfide bond" description="Redox-active" evidence="14">
    <location>
        <begin position="33"/>
        <end position="36"/>
    </location>
</feature>
<evidence type="ECO:0000256" key="2">
    <source>
        <dbReference type="ARBA" id="ARBA00008823"/>
    </source>
</evidence>
<dbReference type="InParanoid" id="A0A423PM45"/>
<dbReference type="RefSeq" id="WP_123658662.1">
    <property type="nucleotide sequence ID" value="NZ_AYKG01000034.1"/>
</dbReference>
<dbReference type="OrthoDB" id="3711263at2"/>
<evidence type="ECO:0000256" key="6">
    <source>
        <dbReference type="ARBA" id="ARBA00022692"/>
    </source>
</evidence>
<feature type="transmembrane region" description="Helical" evidence="15">
    <location>
        <begin position="67"/>
        <end position="86"/>
    </location>
</feature>
<keyword evidence="16" id="KW-0808">Transferase</keyword>
<dbReference type="InterPro" id="IPR023380">
    <property type="entry name" value="DsbB-like_sf"/>
</dbReference>
<evidence type="ECO:0000256" key="12">
    <source>
        <dbReference type="ARBA" id="ARBA00023186"/>
    </source>
</evidence>
<dbReference type="GO" id="GO:0015035">
    <property type="term" value="F:protein-disulfide reductase activity"/>
    <property type="evidence" value="ECO:0007669"/>
    <property type="project" value="UniProtKB-UniRule"/>
</dbReference>
<evidence type="ECO:0000313" key="17">
    <source>
        <dbReference type="Proteomes" id="UP000285310"/>
    </source>
</evidence>
<evidence type="ECO:0000256" key="1">
    <source>
        <dbReference type="ARBA" id="ARBA00004429"/>
    </source>
</evidence>
<feature type="transmembrane region" description="Helical" evidence="15">
    <location>
        <begin position="37"/>
        <end position="55"/>
    </location>
</feature>
<evidence type="ECO:0000256" key="5">
    <source>
        <dbReference type="ARBA" id="ARBA00022519"/>
    </source>
</evidence>
<comment type="caution">
    <text evidence="14">Lacks conserved residue(s) required for the propagation of feature annotation.</text>
</comment>
<dbReference type="InterPro" id="IPR050183">
    <property type="entry name" value="DsbB"/>
</dbReference>
<dbReference type="HAMAP" id="MF_00286">
    <property type="entry name" value="DsbB"/>
    <property type="match status" value="1"/>
</dbReference>
<comment type="function">
    <text evidence="14">Required for disulfide bond formation in some periplasmic proteins. Acts by oxidizing the DsbA protein.</text>
</comment>
<dbReference type="SUPFAM" id="SSF158442">
    <property type="entry name" value="DsbB-like"/>
    <property type="match status" value="1"/>
</dbReference>
<dbReference type="PANTHER" id="PTHR36570">
    <property type="entry name" value="DISULFIDE BOND FORMATION PROTEIN B"/>
    <property type="match status" value="1"/>
</dbReference>
<dbReference type="EMBL" id="AYKG01000034">
    <property type="protein sequence ID" value="ROO26571.1"/>
    <property type="molecule type" value="Genomic_DNA"/>
</dbReference>
<comment type="caution">
    <text evidence="16">The sequence shown here is derived from an EMBL/GenBank/DDBJ whole genome shotgun (WGS) entry which is preliminary data.</text>
</comment>
<proteinExistence type="inferred from homology"/>
<feature type="topological domain" description="Cytoplasmic" evidence="14">
    <location>
        <begin position="159"/>
        <end position="168"/>
    </location>
</feature>
<dbReference type="Gene3D" id="1.20.1550.10">
    <property type="entry name" value="DsbB-like"/>
    <property type="match status" value="1"/>
</dbReference>
<comment type="subcellular location">
    <subcellularLocation>
        <location evidence="1">Cell inner membrane</location>
        <topology evidence="1">Multi-pass membrane protein</topology>
    </subcellularLocation>
    <subcellularLocation>
        <location evidence="14">Cell membrane</location>
        <topology evidence="14">Multi-pass membrane protein</topology>
    </subcellularLocation>
</comment>
<sequence>MRTRSFFAVLTLAALAALVFAFGLEYVGGLEPCPLCIFQRIAMFGVLAVSAAGWLHNPGAIGHRVYAGLAMLAGAVGAAIAARHVWLIHLPPDQVPACGPGLDYLVQVMPLSDVVGTVLRGDASCATVKGSFVGISLPGWTLIVFVALVLFALVGLARGKRESAPTSR</sequence>
<reference evidence="16 17" key="1">
    <citation type="submission" date="2013-10" db="EMBL/GenBank/DDBJ databases">
        <title>Salinisphaera japonica YTM-1 Genome Sequencing.</title>
        <authorList>
            <person name="Lai Q."/>
            <person name="Li C."/>
            <person name="Shao Z."/>
        </authorList>
    </citation>
    <scope>NUCLEOTIDE SEQUENCE [LARGE SCALE GENOMIC DNA]</scope>
    <source>
        <strain evidence="16 17">YTM-1</strain>
    </source>
</reference>
<evidence type="ECO:0000256" key="10">
    <source>
        <dbReference type="ARBA" id="ARBA00023136"/>
    </source>
</evidence>
<dbReference type="FunCoup" id="A0A423PM45">
    <property type="interactions" value="74"/>
</dbReference>
<keyword evidence="12 14" id="KW-0143">Chaperone</keyword>
<keyword evidence="3 14" id="KW-0813">Transport</keyword>
<protein>
    <recommendedName>
        <fullName evidence="14">Disulfide bond formation protein B</fullName>
    </recommendedName>
    <alternativeName>
        <fullName evidence="14">Disulfide oxidoreductase</fullName>
    </alternativeName>
</protein>
<keyword evidence="8 14" id="KW-1133">Transmembrane helix</keyword>
<dbReference type="GO" id="GO:0016740">
    <property type="term" value="F:transferase activity"/>
    <property type="evidence" value="ECO:0007669"/>
    <property type="project" value="UniProtKB-KW"/>
</dbReference>
<dbReference type="InterPro" id="IPR022920">
    <property type="entry name" value="Disulphide_bond_form_DsbB"/>
</dbReference>
<gene>
    <name evidence="14" type="primary">dsbB</name>
    <name evidence="16" type="ORF">SAJA_10880</name>
</gene>
<feature type="transmembrane region" description="Helical" evidence="15">
    <location>
        <begin position="137"/>
        <end position="157"/>
    </location>
</feature>
<evidence type="ECO:0000256" key="9">
    <source>
        <dbReference type="ARBA" id="ARBA00023002"/>
    </source>
</evidence>
<keyword evidence="6 14" id="KW-0812">Transmembrane</keyword>
<dbReference type="GO" id="GO:0009055">
    <property type="term" value="F:electron transfer activity"/>
    <property type="evidence" value="ECO:0007669"/>
    <property type="project" value="UniProtKB-UniRule"/>
</dbReference>
<feature type="topological domain" description="Cytoplasmic" evidence="14">
    <location>
        <begin position="59"/>
        <end position="64"/>
    </location>
</feature>
<evidence type="ECO:0000256" key="7">
    <source>
        <dbReference type="ARBA" id="ARBA00022982"/>
    </source>
</evidence>
<comment type="similarity">
    <text evidence="2 14">Belongs to the DsbB family.</text>
</comment>
<dbReference type="InterPro" id="IPR003752">
    <property type="entry name" value="DiS_bond_form_DsbB/BdbC"/>
</dbReference>
<keyword evidence="7 14" id="KW-0249">Electron transport</keyword>
<dbReference type="Proteomes" id="UP000285310">
    <property type="component" value="Unassembled WGS sequence"/>
</dbReference>
<dbReference type="GO" id="GO:0006457">
    <property type="term" value="P:protein folding"/>
    <property type="evidence" value="ECO:0007669"/>
    <property type="project" value="InterPro"/>
</dbReference>
<keyword evidence="9 14" id="KW-0560">Oxidoreductase</keyword>
<keyword evidence="17" id="KW-1185">Reference proteome</keyword>
<evidence type="ECO:0000256" key="3">
    <source>
        <dbReference type="ARBA" id="ARBA00022448"/>
    </source>
</evidence>